<evidence type="ECO:0000256" key="3">
    <source>
        <dbReference type="SAM" id="Phobius"/>
    </source>
</evidence>
<proteinExistence type="predicted"/>
<dbReference type="InterPro" id="IPR051158">
    <property type="entry name" value="Metallophosphoesterase_sf"/>
</dbReference>
<dbReference type="Gene3D" id="3.60.21.10">
    <property type="match status" value="1"/>
</dbReference>
<dbReference type="InterPro" id="IPR004843">
    <property type="entry name" value="Calcineurin-like_PHP"/>
</dbReference>
<protein>
    <recommendedName>
        <fullName evidence="4">Calcineurin-like phosphoesterase domain-containing protein</fullName>
    </recommendedName>
</protein>
<dbReference type="CDD" id="cd07385">
    <property type="entry name" value="MPP_YkuE_C"/>
    <property type="match status" value="1"/>
</dbReference>
<keyword evidence="3" id="KW-1133">Transmembrane helix</keyword>
<dbReference type="GO" id="GO:0008758">
    <property type="term" value="F:UDP-2,3-diacylglucosamine hydrolase activity"/>
    <property type="evidence" value="ECO:0007669"/>
    <property type="project" value="TreeGrafter"/>
</dbReference>
<gene>
    <name evidence="5" type="ORF">FHS56_001474</name>
</gene>
<dbReference type="RefSeq" id="WP_166919213.1">
    <property type="nucleotide sequence ID" value="NZ_JAASRN010000002.1"/>
</dbReference>
<keyword evidence="6" id="KW-1185">Reference proteome</keyword>
<feature type="transmembrane region" description="Helical" evidence="3">
    <location>
        <begin position="123"/>
        <end position="147"/>
    </location>
</feature>
<keyword evidence="3" id="KW-0812">Transmembrane</keyword>
<keyword evidence="2" id="KW-0378">Hydrolase</keyword>
<dbReference type="Proteomes" id="UP000537126">
    <property type="component" value="Unassembled WGS sequence"/>
</dbReference>
<evidence type="ECO:0000256" key="1">
    <source>
        <dbReference type="ARBA" id="ARBA00022723"/>
    </source>
</evidence>
<keyword evidence="1" id="KW-0479">Metal-binding</keyword>
<dbReference type="PANTHER" id="PTHR31302">
    <property type="entry name" value="TRANSMEMBRANE PROTEIN WITH METALLOPHOSPHOESTERASE DOMAIN-RELATED"/>
    <property type="match status" value="1"/>
</dbReference>
<dbReference type="AlphaFoldDB" id="A0A846MRA3"/>
<feature type="transmembrane region" description="Helical" evidence="3">
    <location>
        <begin position="44"/>
        <end position="63"/>
    </location>
</feature>
<feature type="transmembrane region" description="Helical" evidence="3">
    <location>
        <begin position="7"/>
        <end position="24"/>
    </location>
</feature>
<keyword evidence="3" id="KW-0472">Membrane</keyword>
<sequence>MQQGRIIFLLVLAVIFLLLDWYVFQAVRTVWHDSPPATRQRIYALYWSITVLSLMSVASYVFLGSQWATWKTLSMGGTFIVFLSKLLVGIALVIEDLSRLLRWGTQVVVSAGANTEGISRSEFLSQAALVTAALPLTAMSFGILSGAHDYRVRRRQIYLPNLPKKFDGIRLLQISDIHSGSFFNKRAVRGGIEMILREKPDIICFTGDLVNNETKEVNDYIQLFEKLKAPLGVYSTLGNHDYGDYHPWASMEEKRRNFEDMLKAHRLLGWRLLLDEHLPIEVEGEAIALLGVQNWGTGRFPKYGKLHKAYQGTEDYPVKILLSHDPSHWDAQIRPEFPDIDLTLAGHTHGMQFGIEIGDFRWSPAKYRYKQWADLYREGQQYLYVNRGFGYIGFPGRVGILPEITVLELRSTKA</sequence>
<evidence type="ECO:0000256" key="2">
    <source>
        <dbReference type="ARBA" id="ARBA00022801"/>
    </source>
</evidence>
<reference evidence="5 6" key="1">
    <citation type="submission" date="2020-03" db="EMBL/GenBank/DDBJ databases">
        <title>Genomic Encyclopedia of Type Strains, Phase IV (KMG-IV): sequencing the most valuable type-strain genomes for metagenomic binning, comparative biology and taxonomic classification.</title>
        <authorList>
            <person name="Goeker M."/>
        </authorList>
    </citation>
    <scope>NUCLEOTIDE SEQUENCE [LARGE SCALE GENOMIC DNA]</scope>
    <source>
        <strain evidence="5 6">DSM 5718</strain>
    </source>
</reference>
<dbReference type="GO" id="GO:0046872">
    <property type="term" value="F:metal ion binding"/>
    <property type="evidence" value="ECO:0007669"/>
    <property type="project" value="UniProtKB-KW"/>
</dbReference>
<evidence type="ECO:0000313" key="5">
    <source>
        <dbReference type="EMBL" id="NIK73961.1"/>
    </source>
</evidence>
<feature type="transmembrane region" description="Helical" evidence="3">
    <location>
        <begin position="75"/>
        <end position="94"/>
    </location>
</feature>
<dbReference type="GO" id="GO:0009245">
    <property type="term" value="P:lipid A biosynthetic process"/>
    <property type="evidence" value="ECO:0007669"/>
    <property type="project" value="TreeGrafter"/>
</dbReference>
<accession>A0A846MRA3</accession>
<dbReference type="Pfam" id="PF00149">
    <property type="entry name" value="Metallophos"/>
    <property type="match status" value="1"/>
</dbReference>
<feature type="domain" description="Calcineurin-like phosphoesterase" evidence="4">
    <location>
        <begin position="169"/>
        <end position="350"/>
    </location>
</feature>
<dbReference type="EMBL" id="JAASRN010000002">
    <property type="protein sequence ID" value="NIK73961.1"/>
    <property type="molecule type" value="Genomic_DNA"/>
</dbReference>
<dbReference type="PANTHER" id="PTHR31302:SF31">
    <property type="entry name" value="PHOSPHODIESTERASE YAEI"/>
    <property type="match status" value="1"/>
</dbReference>
<organism evidence="5 6">
    <name type="scientific">Thermonema lapsum</name>
    <dbReference type="NCBI Taxonomy" id="28195"/>
    <lineage>
        <taxon>Bacteria</taxon>
        <taxon>Pseudomonadati</taxon>
        <taxon>Bacteroidota</taxon>
        <taxon>Cytophagia</taxon>
        <taxon>Cytophagales</taxon>
        <taxon>Thermonemataceae</taxon>
        <taxon>Thermonema</taxon>
    </lineage>
</organism>
<comment type="caution">
    <text evidence="5">The sequence shown here is derived from an EMBL/GenBank/DDBJ whole genome shotgun (WGS) entry which is preliminary data.</text>
</comment>
<evidence type="ECO:0000259" key="4">
    <source>
        <dbReference type="Pfam" id="PF00149"/>
    </source>
</evidence>
<evidence type="ECO:0000313" key="6">
    <source>
        <dbReference type="Proteomes" id="UP000537126"/>
    </source>
</evidence>
<name>A0A846MRA3_9BACT</name>
<dbReference type="InterPro" id="IPR029052">
    <property type="entry name" value="Metallo-depent_PP-like"/>
</dbReference>
<dbReference type="SUPFAM" id="SSF56300">
    <property type="entry name" value="Metallo-dependent phosphatases"/>
    <property type="match status" value="1"/>
</dbReference>
<dbReference type="GO" id="GO:0016020">
    <property type="term" value="C:membrane"/>
    <property type="evidence" value="ECO:0007669"/>
    <property type="project" value="GOC"/>
</dbReference>